<dbReference type="EMBL" id="QGNW01000018">
    <property type="protein sequence ID" value="RVX15392.1"/>
    <property type="molecule type" value="Genomic_DNA"/>
</dbReference>
<dbReference type="Proteomes" id="UP000288805">
    <property type="component" value="Unassembled WGS sequence"/>
</dbReference>
<name>A0A438K2F1_VITVI</name>
<dbReference type="SUPFAM" id="SSF56672">
    <property type="entry name" value="DNA/RNA polymerases"/>
    <property type="match status" value="1"/>
</dbReference>
<sequence length="443" mass="51201">MTASTINLSNNTLIEASTTINIKLTHEKNNEKKKKKKIEASTTINIKQTHVLEFMFFVFLIANEIVDEKRQSGEEGVVFKIDFEKAYGHVKWDFVDHVLEKKGFSSKWRSWMRGCLSSVSYAILVNGNAKGWVMASIGLRQGDPLSSFLFTIVADVLSRMLLKVEERRNPTACGFWDPVIERISKRLAGWQKAFLSFGGVGEGKRDHLVSWDAVCKPRVKGGLGFGKILLRNLALLRKWLWRFPRKSTALWHQVIQSIYGTHSNGWDANTLVKWRWERIRFWEDLWWGDQIFKIQYPRLFRVVMDKNIPISSILSSDRPFTWNFNFYPSDARSWSLSSSGLFTVKSFFIALSQIPGLSPLFPTKFVWNSQVSFKVKAFVWLMAHKKQGESADHIFLHCSVSLGLWHRLFQLAKMDWVPPRSISDMMSINYKGFGNSKRGVVLW</sequence>
<feature type="domain" description="Reverse transcriptase" evidence="1">
    <location>
        <begin position="65"/>
        <end position="177"/>
    </location>
</feature>
<comment type="caution">
    <text evidence="2">The sequence shown here is derived from an EMBL/GenBank/DDBJ whole genome shotgun (WGS) entry which is preliminary data.</text>
</comment>
<dbReference type="PANTHER" id="PTHR33116:SF78">
    <property type="entry name" value="OS12G0587133 PROTEIN"/>
    <property type="match status" value="1"/>
</dbReference>
<organism evidence="2 3">
    <name type="scientific">Vitis vinifera</name>
    <name type="common">Grape</name>
    <dbReference type="NCBI Taxonomy" id="29760"/>
    <lineage>
        <taxon>Eukaryota</taxon>
        <taxon>Viridiplantae</taxon>
        <taxon>Streptophyta</taxon>
        <taxon>Embryophyta</taxon>
        <taxon>Tracheophyta</taxon>
        <taxon>Spermatophyta</taxon>
        <taxon>Magnoliopsida</taxon>
        <taxon>eudicotyledons</taxon>
        <taxon>Gunneridae</taxon>
        <taxon>Pentapetalae</taxon>
        <taxon>rosids</taxon>
        <taxon>Vitales</taxon>
        <taxon>Vitaceae</taxon>
        <taxon>Viteae</taxon>
        <taxon>Vitis</taxon>
    </lineage>
</organism>
<dbReference type="AlphaFoldDB" id="A0A438K2F1"/>
<evidence type="ECO:0000313" key="2">
    <source>
        <dbReference type="EMBL" id="RVX15392.1"/>
    </source>
</evidence>
<protein>
    <recommendedName>
        <fullName evidence="1">Reverse transcriptase domain-containing protein</fullName>
    </recommendedName>
</protein>
<evidence type="ECO:0000313" key="3">
    <source>
        <dbReference type="Proteomes" id="UP000288805"/>
    </source>
</evidence>
<dbReference type="InterPro" id="IPR043502">
    <property type="entry name" value="DNA/RNA_pol_sf"/>
</dbReference>
<dbReference type="Pfam" id="PF00078">
    <property type="entry name" value="RVT_1"/>
    <property type="match status" value="1"/>
</dbReference>
<accession>A0A438K2F1</accession>
<evidence type="ECO:0000259" key="1">
    <source>
        <dbReference type="Pfam" id="PF00078"/>
    </source>
</evidence>
<dbReference type="InterPro" id="IPR000477">
    <property type="entry name" value="RT_dom"/>
</dbReference>
<dbReference type="PANTHER" id="PTHR33116">
    <property type="entry name" value="REVERSE TRANSCRIPTASE ZINC-BINDING DOMAIN-CONTAINING PROTEIN-RELATED-RELATED"/>
    <property type="match status" value="1"/>
</dbReference>
<proteinExistence type="predicted"/>
<reference evidence="2 3" key="1">
    <citation type="journal article" date="2018" name="PLoS Genet.">
        <title>Population sequencing reveals clonal diversity and ancestral inbreeding in the grapevine cultivar Chardonnay.</title>
        <authorList>
            <person name="Roach M.J."/>
            <person name="Johnson D.L."/>
            <person name="Bohlmann J."/>
            <person name="van Vuuren H.J."/>
            <person name="Jones S.J."/>
            <person name="Pretorius I.S."/>
            <person name="Schmidt S.A."/>
            <person name="Borneman A.R."/>
        </authorList>
    </citation>
    <scope>NUCLEOTIDE SEQUENCE [LARGE SCALE GENOMIC DNA]</scope>
    <source>
        <strain evidence="3">cv. Chardonnay</strain>
        <tissue evidence="2">Leaf</tissue>
    </source>
</reference>
<gene>
    <name evidence="2" type="ORF">CK203_009286</name>
</gene>